<keyword evidence="2" id="KW-1003">Cell membrane</keyword>
<dbReference type="GO" id="GO:0022857">
    <property type="term" value="F:transmembrane transporter activity"/>
    <property type="evidence" value="ECO:0007669"/>
    <property type="project" value="InterPro"/>
</dbReference>
<evidence type="ECO:0000313" key="8">
    <source>
        <dbReference type="EMBL" id="TDD18599.1"/>
    </source>
</evidence>
<feature type="transmembrane region" description="Helical" evidence="6">
    <location>
        <begin position="138"/>
        <end position="157"/>
    </location>
</feature>
<comment type="caution">
    <text evidence="8">The sequence shown here is derived from an EMBL/GenBank/DDBJ whole genome shotgun (WGS) entry which is preliminary data.</text>
</comment>
<comment type="subcellular location">
    <subcellularLocation>
        <location evidence="1">Cell membrane</location>
        <topology evidence="1">Multi-pass membrane protein</topology>
    </subcellularLocation>
</comment>
<dbReference type="InterPro" id="IPR036259">
    <property type="entry name" value="MFS_trans_sf"/>
</dbReference>
<feature type="transmembrane region" description="Helical" evidence="6">
    <location>
        <begin position="203"/>
        <end position="227"/>
    </location>
</feature>
<dbReference type="PANTHER" id="PTHR23513">
    <property type="entry name" value="INTEGRAL MEMBRANE EFFLUX PROTEIN-RELATED"/>
    <property type="match status" value="1"/>
</dbReference>
<feature type="transmembrane region" description="Helical" evidence="6">
    <location>
        <begin position="318"/>
        <end position="341"/>
    </location>
</feature>
<feature type="transmembrane region" description="Helical" evidence="6">
    <location>
        <begin position="439"/>
        <end position="460"/>
    </location>
</feature>
<evidence type="ECO:0000256" key="6">
    <source>
        <dbReference type="SAM" id="Phobius"/>
    </source>
</evidence>
<dbReference type="PROSITE" id="PS50850">
    <property type="entry name" value="MFS"/>
    <property type="match status" value="1"/>
</dbReference>
<feature type="transmembrane region" description="Helical" evidence="6">
    <location>
        <begin position="103"/>
        <end position="126"/>
    </location>
</feature>
<feature type="transmembrane region" description="Helical" evidence="6">
    <location>
        <begin position="292"/>
        <end position="312"/>
    </location>
</feature>
<dbReference type="GO" id="GO:0005886">
    <property type="term" value="C:plasma membrane"/>
    <property type="evidence" value="ECO:0007669"/>
    <property type="project" value="UniProtKB-SubCell"/>
</dbReference>
<dbReference type="OrthoDB" id="9793136at2"/>
<keyword evidence="3 6" id="KW-0812">Transmembrane</keyword>
<dbReference type="Gene3D" id="1.20.1250.20">
    <property type="entry name" value="MFS general substrate transporter like domains"/>
    <property type="match status" value="1"/>
</dbReference>
<feature type="transmembrane region" description="Helical" evidence="6">
    <location>
        <begin position="348"/>
        <end position="367"/>
    </location>
</feature>
<dbReference type="CDD" id="cd06173">
    <property type="entry name" value="MFS_MefA_like"/>
    <property type="match status" value="1"/>
</dbReference>
<feature type="domain" description="Major facilitator superfamily (MFS) profile" evidence="7">
    <location>
        <begin position="70"/>
        <end position="461"/>
    </location>
</feature>
<dbReference type="SUPFAM" id="SSF103473">
    <property type="entry name" value="MFS general substrate transporter"/>
    <property type="match status" value="1"/>
</dbReference>
<name>A0A4R4WHT3_9ACTN</name>
<reference evidence="8 9" key="1">
    <citation type="submission" date="2019-02" db="EMBL/GenBank/DDBJ databases">
        <title>Draft genome sequences of novel Actinobacteria.</title>
        <authorList>
            <person name="Sahin N."/>
            <person name="Ay H."/>
            <person name="Saygin H."/>
        </authorList>
    </citation>
    <scope>NUCLEOTIDE SEQUENCE [LARGE SCALE GENOMIC DNA]</scope>
    <source>
        <strain evidence="8 9">16K104</strain>
    </source>
</reference>
<feature type="transmembrane region" description="Helical" evidence="6">
    <location>
        <begin position="408"/>
        <end position="427"/>
    </location>
</feature>
<evidence type="ECO:0000256" key="5">
    <source>
        <dbReference type="ARBA" id="ARBA00023136"/>
    </source>
</evidence>
<dbReference type="AlphaFoldDB" id="A0A4R4WHT3"/>
<accession>A0A4R4WHT3</accession>
<protein>
    <submittedName>
        <fullName evidence="8">MFS transporter</fullName>
    </submittedName>
</protein>
<gene>
    <name evidence="8" type="ORF">E1218_25770</name>
</gene>
<dbReference type="EMBL" id="SMKR01000130">
    <property type="protein sequence ID" value="TDD18599.1"/>
    <property type="molecule type" value="Genomic_DNA"/>
</dbReference>
<evidence type="ECO:0000256" key="2">
    <source>
        <dbReference type="ARBA" id="ARBA00022475"/>
    </source>
</evidence>
<feature type="transmembrane region" description="Helical" evidence="6">
    <location>
        <begin position="233"/>
        <end position="250"/>
    </location>
</feature>
<organism evidence="8 9">
    <name type="scientific">Kribbella turkmenica</name>
    <dbReference type="NCBI Taxonomy" id="2530375"/>
    <lineage>
        <taxon>Bacteria</taxon>
        <taxon>Bacillati</taxon>
        <taxon>Actinomycetota</taxon>
        <taxon>Actinomycetes</taxon>
        <taxon>Propionibacteriales</taxon>
        <taxon>Kribbellaceae</taxon>
        <taxon>Kribbella</taxon>
    </lineage>
</organism>
<evidence type="ECO:0000256" key="1">
    <source>
        <dbReference type="ARBA" id="ARBA00004651"/>
    </source>
</evidence>
<keyword evidence="5 6" id="KW-0472">Membrane</keyword>
<sequence length="483" mass="49765">MVLLPWSSLSPIARATQPAPSNPGDSGDRCRIGNSGFVDGVSGCPGVGIHRPERTVTMNQGMRTLLQARQLLAALSAQSASTYANQVIALVVPWLVLTRTGSAASAGTIAFVMGIAALAGTLTGGLVTDRIGGRRVSILADSLSLVTALTLAVALWLDSFSLWLVAITQVLGVFFDAPGHIAKVSTVPAAADEEGVPMTRAMGLTQTLQGVATFVGPVTAGVLIAAFGEANTLVATSALFLISIVLASRLRKRVVTHDQPMTPRQAYRDLRQAVRFLVQEPFLGKMQLVGPLMGAVLVPIPALIFPAWFVFAQQDSRALGIFLGAGAVGGMVGGVTFAALAEKLPQRTWLVGATGLYASALLGLFFLQPGSVLAIGVSFLAGSVLSVMFAVPYTAFYSRTPQQLLGRVGSLGAAYGSLVGALAALGFGRLMHTVSAPHALLAAALIMGGIAVALASLPFMRLLDGSAELTEAEPTTSPVPAAG</sequence>
<evidence type="ECO:0000259" key="7">
    <source>
        <dbReference type="PROSITE" id="PS50850"/>
    </source>
</evidence>
<evidence type="ECO:0000256" key="4">
    <source>
        <dbReference type="ARBA" id="ARBA00022989"/>
    </source>
</evidence>
<dbReference type="Pfam" id="PF07690">
    <property type="entry name" value="MFS_1"/>
    <property type="match status" value="1"/>
</dbReference>
<evidence type="ECO:0000313" key="9">
    <source>
        <dbReference type="Proteomes" id="UP000295172"/>
    </source>
</evidence>
<dbReference type="PANTHER" id="PTHR23513:SF6">
    <property type="entry name" value="MAJOR FACILITATOR SUPERFAMILY ASSOCIATED DOMAIN-CONTAINING PROTEIN"/>
    <property type="match status" value="1"/>
</dbReference>
<keyword evidence="4 6" id="KW-1133">Transmembrane helix</keyword>
<feature type="transmembrane region" description="Helical" evidence="6">
    <location>
        <begin position="373"/>
        <end position="396"/>
    </location>
</feature>
<evidence type="ECO:0000256" key="3">
    <source>
        <dbReference type="ARBA" id="ARBA00022692"/>
    </source>
</evidence>
<dbReference type="InterPro" id="IPR020846">
    <property type="entry name" value="MFS_dom"/>
</dbReference>
<proteinExistence type="predicted"/>
<dbReference type="Proteomes" id="UP000295172">
    <property type="component" value="Unassembled WGS sequence"/>
</dbReference>
<dbReference type="InterPro" id="IPR011701">
    <property type="entry name" value="MFS"/>
</dbReference>
<keyword evidence="9" id="KW-1185">Reference proteome</keyword>